<comment type="similarity">
    <text evidence="3">Belongs to the transaldolase family. Type 1 subfamily.</text>
</comment>
<dbReference type="Gene3D" id="3.20.20.70">
    <property type="entry name" value="Aldolase class I"/>
    <property type="match status" value="1"/>
</dbReference>
<dbReference type="PANTHER" id="PTHR10683">
    <property type="entry name" value="TRANSALDOLASE"/>
    <property type="match status" value="1"/>
</dbReference>
<evidence type="ECO:0000256" key="11">
    <source>
        <dbReference type="SAM" id="MobiDB-lite"/>
    </source>
</evidence>
<dbReference type="Gene3D" id="1.10.287.3490">
    <property type="match status" value="1"/>
</dbReference>
<accession>A0AAF0E1T6</accession>
<keyword evidence="10" id="KW-0804">Transcription</keyword>
<dbReference type="GO" id="GO:0005737">
    <property type="term" value="C:cytoplasm"/>
    <property type="evidence" value="ECO:0007669"/>
    <property type="project" value="InterPro"/>
</dbReference>
<dbReference type="Pfam" id="PF00923">
    <property type="entry name" value="TAL_FSA"/>
    <property type="match status" value="1"/>
</dbReference>
<keyword evidence="6" id="KW-0570">Pentose shunt</keyword>
<evidence type="ECO:0000256" key="2">
    <source>
        <dbReference type="ARBA" id="ARBA00004857"/>
    </source>
</evidence>
<evidence type="ECO:0000313" key="13">
    <source>
        <dbReference type="Proteomes" id="UP001214603"/>
    </source>
</evidence>
<evidence type="ECO:0000256" key="6">
    <source>
        <dbReference type="ARBA" id="ARBA00023126"/>
    </source>
</evidence>
<feature type="region of interest" description="Disordered" evidence="11">
    <location>
        <begin position="1"/>
        <end position="22"/>
    </location>
</feature>
<sequence length="493" mass="53631">MTDPEPREGTPMSDASGESGGATADDLLARLLHCDDQLAELLQTASKAVCALAPDAQQDSDASPGTFEEHTQHWMATLNDVQVTLREAARALREARLPPLTPPAVALARLSGEAGVAGPAHALRAQTPWSMSTLQLRADAWRHVAESLRAAADNPVERAPRTARGVPSAIMPSTLEELKKYTHVVSDSGDFESIDAYKPLDATTNPSLILAAVKEEKYARLIDAAVQYAKQQGGDKSQQVEAATDRLLVLFGEEILKIIPGRVSTEVDAHLSFDTQATIEKAKSLIALYESQGISKDRVLIKIASTYEGIKAAAELEAKHGIHCNLTLLFGFCQAVACAEAKVTLISPFVGRILDWYKKNKPDGNYDGANDPGVKSVKHIYQYYKQQGVQTIVMGASFRNTSEIEELAGCDYLTISPSLLEKFKDSTAPLERKLSPEEAKAAPAIPKESYLEHEQAFRIALLNDEMAFDKLHEGIRRFAADAVTLKGMIEKKL</sequence>
<dbReference type="GO" id="GO:0003712">
    <property type="term" value="F:transcription coregulator activity"/>
    <property type="evidence" value="ECO:0007669"/>
    <property type="project" value="InterPro"/>
</dbReference>
<gene>
    <name evidence="12" type="primary">TAL1</name>
    <name evidence="10" type="synonym">MED11</name>
    <name evidence="12" type="ORF">MOBT1_002338</name>
</gene>
<dbReference type="EMBL" id="CP119938">
    <property type="protein sequence ID" value="WFD03645.1"/>
    <property type="molecule type" value="Genomic_DNA"/>
</dbReference>
<comment type="subcellular location">
    <subcellularLocation>
        <location evidence="1 10">Nucleus</location>
    </subcellularLocation>
</comment>
<keyword evidence="5 12" id="KW-0808">Transferase</keyword>
<reference evidence="12" key="1">
    <citation type="submission" date="2023-03" db="EMBL/GenBank/DDBJ databases">
        <title>Mating type loci evolution in Malassezia.</title>
        <authorList>
            <person name="Coelho M.A."/>
        </authorList>
    </citation>
    <scope>NUCLEOTIDE SEQUENCE</scope>
    <source>
        <strain evidence="12">CBS 7876</strain>
    </source>
</reference>
<comment type="function">
    <text evidence="10">Component of the Mediator complex, a coactivator involved in the regulated transcription of nearly all RNA polymerase II-dependent genes. Mediator functions as a bridge to convey information from gene-specific regulatory proteins to the basal RNA polymerase II transcription machinery. Mediator is recruited to promoters by direct interactions with regulatory proteins and serves as a scaffold for the assembly of a functional pre-initiation complex with RNA polymerase II and the general transcription factors.</text>
</comment>
<dbReference type="InterPro" id="IPR013785">
    <property type="entry name" value="Aldolase_TIM"/>
</dbReference>
<evidence type="ECO:0000256" key="10">
    <source>
        <dbReference type="RuleBase" id="RU364147"/>
    </source>
</evidence>
<evidence type="ECO:0000256" key="5">
    <source>
        <dbReference type="ARBA" id="ARBA00022679"/>
    </source>
</evidence>
<dbReference type="Pfam" id="PF10280">
    <property type="entry name" value="Med11"/>
    <property type="match status" value="1"/>
</dbReference>
<evidence type="ECO:0000313" key="12">
    <source>
        <dbReference type="EMBL" id="WFD03645.1"/>
    </source>
</evidence>
<dbReference type="FunFam" id="3.20.20.70:FF:000088">
    <property type="entry name" value="Transaldolase"/>
    <property type="match status" value="1"/>
</dbReference>
<dbReference type="InterPro" id="IPR019404">
    <property type="entry name" value="Mediator_Med11"/>
</dbReference>
<evidence type="ECO:0000256" key="3">
    <source>
        <dbReference type="ARBA" id="ARBA00008012"/>
    </source>
</evidence>
<keyword evidence="10" id="KW-0805">Transcription regulation</keyword>
<evidence type="ECO:0000256" key="8">
    <source>
        <dbReference type="ARBA" id="ARBA00023270"/>
    </source>
</evidence>
<dbReference type="HAMAP" id="MF_00492">
    <property type="entry name" value="Transaldolase_1"/>
    <property type="match status" value="1"/>
</dbReference>
<dbReference type="GO" id="GO:0006357">
    <property type="term" value="P:regulation of transcription by RNA polymerase II"/>
    <property type="evidence" value="ECO:0007669"/>
    <property type="project" value="InterPro"/>
</dbReference>
<dbReference type="NCBIfam" id="TIGR00874">
    <property type="entry name" value="talAB"/>
    <property type="match status" value="1"/>
</dbReference>
<dbReference type="GO" id="GO:0016592">
    <property type="term" value="C:mediator complex"/>
    <property type="evidence" value="ECO:0007669"/>
    <property type="project" value="InterPro"/>
</dbReference>
<dbReference type="InterPro" id="IPR018225">
    <property type="entry name" value="Transaldolase_AS"/>
</dbReference>
<evidence type="ECO:0000256" key="1">
    <source>
        <dbReference type="ARBA" id="ARBA00004123"/>
    </source>
</evidence>
<dbReference type="CDD" id="cd00957">
    <property type="entry name" value="Transaldolase_TalAB"/>
    <property type="match status" value="1"/>
</dbReference>
<dbReference type="GO" id="GO:0004801">
    <property type="term" value="F:transaldolase activity"/>
    <property type="evidence" value="ECO:0007669"/>
    <property type="project" value="UniProtKB-EC"/>
</dbReference>
<keyword evidence="8" id="KW-0704">Schiff base</keyword>
<dbReference type="Proteomes" id="UP001214603">
    <property type="component" value="Chromosome 5"/>
</dbReference>
<proteinExistence type="inferred from homology"/>
<organism evidence="12 13">
    <name type="scientific">Malassezia obtusa</name>
    <dbReference type="NCBI Taxonomy" id="76774"/>
    <lineage>
        <taxon>Eukaryota</taxon>
        <taxon>Fungi</taxon>
        <taxon>Dikarya</taxon>
        <taxon>Basidiomycota</taxon>
        <taxon>Ustilaginomycotina</taxon>
        <taxon>Malasseziomycetes</taxon>
        <taxon>Malasseziales</taxon>
        <taxon>Malasseziaceae</taxon>
        <taxon>Malassezia</taxon>
    </lineage>
</organism>
<evidence type="ECO:0000256" key="7">
    <source>
        <dbReference type="ARBA" id="ARBA00023242"/>
    </source>
</evidence>
<evidence type="ECO:0000256" key="9">
    <source>
        <dbReference type="ARBA" id="ARBA00048810"/>
    </source>
</evidence>
<dbReference type="GO" id="GO:0005975">
    <property type="term" value="P:carbohydrate metabolic process"/>
    <property type="evidence" value="ECO:0007669"/>
    <property type="project" value="InterPro"/>
</dbReference>
<comment type="similarity">
    <text evidence="4 10">Belongs to the Mediator complex subunit 11 family.</text>
</comment>
<dbReference type="InterPro" id="IPR001585">
    <property type="entry name" value="TAL/FSA"/>
</dbReference>
<comment type="catalytic activity">
    <reaction evidence="9">
        <text>D-sedoheptulose 7-phosphate + D-glyceraldehyde 3-phosphate = D-erythrose 4-phosphate + beta-D-fructose 6-phosphate</text>
        <dbReference type="Rhea" id="RHEA:17053"/>
        <dbReference type="ChEBI" id="CHEBI:16897"/>
        <dbReference type="ChEBI" id="CHEBI:57483"/>
        <dbReference type="ChEBI" id="CHEBI:57634"/>
        <dbReference type="ChEBI" id="CHEBI:59776"/>
        <dbReference type="EC" id="2.2.1.2"/>
    </reaction>
</comment>
<keyword evidence="7 10" id="KW-0539">Nucleus</keyword>
<comment type="pathway">
    <text evidence="2">Carbohydrate degradation; pentose phosphate pathway; D-glyceraldehyde 3-phosphate and beta-D-fructose 6-phosphate from D-ribose 5-phosphate and D-xylulose 5-phosphate (non-oxidative stage): step 2/3.</text>
</comment>
<evidence type="ECO:0000256" key="4">
    <source>
        <dbReference type="ARBA" id="ARBA00008186"/>
    </source>
</evidence>
<name>A0AAF0E1T6_9BASI</name>
<dbReference type="PROSITE" id="PS01054">
    <property type="entry name" value="TRANSALDOLASE_1"/>
    <property type="match status" value="1"/>
</dbReference>
<dbReference type="PANTHER" id="PTHR10683:SF18">
    <property type="entry name" value="TRANSALDOLASE"/>
    <property type="match status" value="1"/>
</dbReference>
<keyword evidence="13" id="KW-1185">Reference proteome</keyword>
<dbReference type="AlphaFoldDB" id="A0AAF0E1T6"/>
<keyword evidence="10" id="KW-0010">Activator</keyword>
<protein>
    <recommendedName>
        <fullName evidence="10">Mediator of RNA polymerase II transcription subunit 11</fullName>
    </recommendedName>
    <alternativeName>
        <fullName evidence="10">Mediator complex subunit 11</fullName>
    </alternativeName>
</protein>
<dbReference type="InterPro" id="IPR004730">
    <property type="entry name" value="Transaldolase_1"/>
</dbReference>
<dbReference type="SUPFAM" id="SSF51569">
    <property type="entry name" value="Aldolase"/>
    <property type="match status" value="1"/>
</dbReference>
<dbReference type="GO" id="GO:0009052">
    <property type="term" value="P:pentose-phosphate shunt, non-oxidative branch"/>
    <property type="evidence" value="ECO:0007669"/>
    <property type="project" value="TreeGrafter"/>
</dbReference>
<comment type="subunit">
    <text evidence="10">Component of the Mediator complex.</text>
</comment>